<keyword evidence="2" id="KW-1185">Reference proteome</keyword>
<sequence length="170" mass="18972">MAAKPFLILQDIDVRKATEADSSRTTTIAKMTIPPIRFKTSTRSAGGGVMDVEYSQDKLQPIEPAFSVHGFDQDMMPGLRERWTFAAALRNRKTGGAVPFRATIEGVIVEWTPDEADPSQFNGCNALLKEVTHFEMTIDGVEYWYVDEDERVLRRMGVDLMASRRAALGA</sequence>
<organism evidence="1 2">
    <name type="scientific">Rhizobium straminoryzae</name>
    <dbReference type="NCBI Taxonomy" id="1387186"/>
    <lineage>
        <taxon>Bacteria</taxon>
        <taxon>Pseudomonadati</taxon>
        <taxon>Pseudomonadota</taxon>
        <taxon>Alphaproteobacteria</taxon>
        <taxon>Hyphomicrobiales</taxon>
        <taxon>Rhizobiaceae</taxon>
        <taxon>Rhizobium/Agrobacterium group</taxon>
        <taxon>Rhizobium</taxon>
    </lineage>
</organism>
<comment type="caution">
    <text evidence="1">The sequence shown here is derived from an EMBL/GenBank/DDBJ whole genome shotgun (WGS) entry which is preliminary data.</text>
</comment>
<evidence type="ECO:0008006" key="3">
    <source>
        <dbReference type="Google" id="ProtNLM"/>
    </source>
</evidence>
<evidence type="ECO:0000313" key="2">
    <source>
        <dbReference type="Proteomes" id="UP000316801"/>
    </source>
</evidence>
<dbReference type="AlphaFoldDB" id="A0A549T102"/>
<gene>
    <name evidence="1" type="ORF">FNA46_20005</name>
</gene>
<reference evidence="1 2" key="1">
    <citation type="submission" date="2019-07" db="EMBL/GenBank/DDBJ databases">
        <title>Ln-dependent methylotrophs.</title>
        <authorList>
            <person name="Tani A."/>
        </authorList>
    </citation>
    <scope>NUCLEOTIDE SEQUENCE [LARGE SCALE GENOMIC DNA]</scope>
    <source>
        <strain evidence="1 2">SM12</strain>
    </source>
</reference>
<dbReference type="InterPro" id="IPR006498">
    <property type="entry name" value="Tail_tube"/>
</dbReference>
<dbReference type="Pfam" id="PF04985">
    <property type="entry name" value="Phage_tube"/>
    <property type="match status" value="1"/>
</dbReference>
<evidence type="ECO:0000313" key="1">
    <source>
        <dbReference type="EMBL" id="TRL35488.1"/>
    </source>
</evidence>
<accession>A0A549T102</accession>
<dbReference type="Proteomes" id="UP000316801">
    <property type="component" value="Unassembled WGS sequence"/>
</dbReference>
<protein>
    <recommendedName>
        <fullName evidence="3">Phage tail protein</fullName>
    </recommendedName>
</protein>
<dbReference type="EMBL" id="VJMG01000065">
    <property type="protein sequence ID" value="TRL35488.1"/>
    <property type="molecule type" value="Genomic_DNA"/>
</dbReference>
<proteinExistence type="predicted"/>
<dbReference type="RefSeq" id="WP_143126978.1">
    <property type="nucleotide sequence ID" value="NZ_VJMG01000065.1"/>
</dbReference>
<name>A0A549T102_9HYPH</name>